<proteinExistence type="predicted"/>
<accession>X1EWU8</accession>
<name>X1EWU8_9ZZZZ</name>
<evidence type="ECO:0000313" key="1">
    <source>
        <dbReference type="EMBL" id="GAH37876.1"/>
    </source>
</evidence>
<sequence length="45" mass="5155">MTIQQLLDELKKYPPDSLIFAEDFLIVIYENNEGRVGRILGTIST</sequence>
<reference evidence="1" key="1">
    <citation type="journal article" date="2014" name="Front. Microbiol.">
        <title>High frequency of phylogenetically diverse reductive dehalogenase-homologous genes in deep subseafloor sedimentary metagenomes.</title>
        <authorList>
            <person name="Kawai M."/>
            <person name="Futagami T."/>
            <person name="Toyoda A."/>
            <person name="Takaki Y."/>
            <person name="Nishi S."/>
            <person name="Hori S."/>
            <person name="Arai W."/>
            <person name="Tsubouchi T."/>
            <person name="Morono Y."/>
            <person name="Uchiyama I."/>
            <person name="Ito T."/>
            <person name="Fujiyama A."/>
            <person name="Inagaki F."/>
            <person name="Takami H."/>
        </authorList>
    </citation>
    <scope>NUCLEOTIDE SEQUENCE</scope>
    <source>
        <strain evidence="1">Expedition CK06-06</strain>
    </source>
</reference>
<dbReference type="EMBL" id="BARU01013527">
    <property type="protein sequence ID" value="GAH37876.1"/>
    <property type="molecule type" value="Genomic_DNA"/>
</dbReference>
<protein>
    <submittedName>
        <fullName evidence="1">Uncharacterized protein</fullName>
    </submittedName>
</protein>
<gene>
    <name evidence="1" type="ORF">S03H2_24376</name>
</gene>
<dbReference type="AlphaFoldDB" id="X1EWU8"/>
<organism evidence="1">
    <name type="scientific">marine sediment metagenome</name>
    <dbReference type="NCBI Taxonomy" id="412755"/>
    <lineage>
        <taxon>unclassified sequences</taxon>
        <taxon>metagenomes</taxon>
        <taxon>ecological metagenomes</taxon>
    </lineage>
</organism>
<comment type="caution">
    <text evidence="1">The sequence shown here is derived from an EMBL/GenBank/DDBJ whole genome shotgun (WGS) entry which is preliminary data.</text>
</comment>